<organism evidence="1 2">
    <name type="scientific">Streptococcus massiliensis</name>
    <dbReference type="NCBI Taxonomy" id="313439"/>
    <lineage>
        <taxon>Bacteria</taxon>
        <taxon>Bacillati</taxon>
        <taxon>Bacillota</taxon>
        <taxon>Bacilli</taxon>
        <taxon>Lactobacillales</taxon>
        <taxon>Streptococcaceae</taxon>
        <taxon>Streptococcus</taxon>
    </lineage>
</organism>
<dbReference type="EMBL" id="UHFR01000005">
    <property type="protein sequence ID" value="SUN75901.1"/>
    <property type="molecule type" value="Genomic_DNA"/>
</dbReference>
<keyword evidence="1" id="KW-0413">Isomerase</keyword>
<name>A0A380KWH3_9STRE</name>
<accession>A0A380KWH3</accession>
<dbReference type="Proteomes" id="UP000254634">
    <property type="component" value="Unassembled WGS sequence"/>
</dbReference>
<proteinExistence type="predicted"/>
<keyword evidence="2" id="KW-1185">Reference proteome</keyword>
<evidence type="ECO:0000313" key="2">
    <source>
        <dbReference type="Proteomes" id="UP000254634"/>
    </source>
</evidence>
<sequence>MEKMTEFLTITRELNKIGITPLLMGSLGLEQVTQKDWQVCDIDIHVPSDPRGWEAPDDQRIVQFDKIEALMQKLGYELYDLHEHAFQKGNFDVQFGGIDSLESFAGVSPKDLQRKQAEGANYLLPTASQFLKIYRASSQDSYRNDRKNNKDFAKIAYLEDLLQTKTPN</sequence>
<dbReference type="GO" id="GO:0004640">
    <property type="term" value="F:phosphoribosylanthranilate isomerase activity"/>
    <property type="evidence" value="ECO:0007669"/>
    <property type="project" value="UniProtKB-EC"/>
</dbReference>
<protein>
    <submittedName>
        <fullName evidence="1">Phosphoribosylanthranilate isomerase</fullName>
        <ecNumber evidence="1">5.3.1.24</ecNumber>
    </submittedName>
</protein>
<reference evidence="1" key="1">
    <citation type="submission" date="2018-06" db="EMBL/GenBank/DDBJ databases">
        <authorList>
            <consortium name="Pathogen Informatics"/>
            <person name="Doyle S."/>
        </authorList>
    </citation>
    <scope>NUCLEOTIDE SEQUENCE [LARGE SCALE GENOMIC DNA]</scope>
    <source>
        <strain evidence="1">NCTC13765</strain>
    </source>
</reference>
<dbReference type="STRING" id="1123307.GCA_000380065_00559"/>
<gene>
    <name evidence="1" type="ORF">NCTC13765_00342</name>
</gene>
<dbReference type="EC" id="5.3.1.24" evidence="1"/>
<dbReference type="AlphaFoldDB" id="A0A380KWH3"/>
<dbReference type="OrthoDB" id="2139603at2"/>
<dbReference type="RefSeq" id="WP_018371248.1">
    <property type="nucleotide sequence ID" value="NZ_UHFR01000005.1"/>
</dbReference>
<evidence type="ECO:0000313" key="1">
    <source>
        <dbReference type="EMBL" id="SUN75901.1"/>
    </source>
</evidence>